<dbReference type="AlphaFoldDB" id="A0A915CZS2"/>
<proteinExistence type="predicted"/>
<evidence type="ECO:0000313" key="1">
    <source>
        <dbReference type="Proteomes" id="UP000887574"/>
    </source>
</evidence>
<sequence>MAEILLQSLMSKLHPTLAESTRLSVSYTKTTLPAETFYHIYAAVPTTGVKGLYLVNKISTILGPRAEELKNMTELEFRTIMATPGPLIKKLLRAQQVDADTGSSVTVLITRQLDRKDMANLFNDDRWDKLTVVTKNILKKESRIF</sequence>
<organism evidence="1 2">
    <name type="scientific">Ditylenchus dipsaci</name>
    <dbReference type="NCBI Taxonomy" id="166011"/>
    <lineage>
        <taxon>Eukaryota</taxon>
        <taxon>Metazoa</taxon>
        <taxon>Ecdysozoa</taxon>
        <taxon>Nematoda</taxon>
        <taxon>Chromadorea</taxon>
        <taxon>Rhabditida</taxon>
        <taxon>Tylenchina</taxon>
        <taxon>Tylenchomorpha</taxon>
        <taxon>Sphaerularioidea</taxon>
        <taxon>Anguinidae</taxon>
        <taxon>Anguininae</taxon>
        <taxon>Ditylenchus</taxon>
    </lineage>
</organism>
<evidence type="ECO:0000313" key="2">
    <source>
        <dbReference type="WBParaSite" id="jg14022"/>
    </source>
</evidence>
<keyword evidence="1" id="KW-1185">Reference proteome</keyword>
<reference evidence="2" key="1">
    <citation type="submission" date="2022-11" db="UniProtKB">
        <authorList>
            <consortium name="WormBaseParasite"/>
        </authorList>
    </citation>
    <scope>IDENTIFICATION</scope>
</reference>
<accession>A0A915CZS2</accession>
<name>A0A915CZS2_9BILA</name>
<dbReference type="WBParaSite" id="jg14022">
    <property type="protein sequence ID" value="jg14022"/>
    <property type="gene ID" value="jg14022"/>
</dbReference>
<dbReference type="Proteomes" id="UP000887574">
    <property type="component" value="Unplaced"/>
</dbReference>
<protein>
    <submittedName>
        <fullName evidence="2">Uncharacterized protein</fullName>
    </submittedName>
</protein>